<dbReference type="Proteomes" id="UP000886501">
    <property type="component" value="Unassembled WGS sequence"/>
</dbReference>
<accession>A0ACB6YZK6</accession>
<gene>
    <name evidence="1" type="ORF">BDM02DRAFT_3124283</name>
</gene>
<evidence type="ECO:0000313" key="2">
    <source>
        <dbReference type="Proteomes" id="UP000886501"/>
    </source>
</evidence>
<comment type="caution">
    <text evidence="1">The sequence shown here is derived from an EMBL/GenBank/DDBJ whole genome shotgun (WGS) entry which is preliminary data.</text>
</comment>
<protein>
    <submittedName>
        <fullName evidence="1">Uncharacterized protein</fullName>
    </submittedName>
</protein>
<reference evidence="1" key="1">
    <citation type="submission" date="2019-10" db="EMBL/GenBank/DDBJ databases">
        <authorList>
            <consortium name="DOE Joint Genome Institute"/>
            <person name="Kuo A."/>
            <person name="Miyauchi S."/>
            <person name="Kiss E."/>
            <person name="Drula E."/>
            <person name="Kohler A."/>
            <person name="Sanchez-Garcia M."/>
            <person name="Andreopoulos B."/>
            <person name="Barry K.W."/>
            <person name="Bonito G."/>
            <person name="Buee M."/>
            <person name="Carver A."/>
            <person name="Chen C."/>
            <person name="Cichocki N."/>
            <person name="Clum A."/>
            <person name="Culley D."/>
            <person name="Crous P.W."/>
            <person name="Fauchery L."/>
            <person name="Girlanda M."/>
            <person name="Hayes R."/>
            <person name="Keri Z."/>
            <person name="Labutti K."/>
            <person name="Lipzen A."/>
            <person name="Lombard V."/>
            <person name="Magnuson J."/>
            <person name="Maillard F."/>
            <person name="Morin E."/>
            <person name="Murat C."/>
            <person name="Nolan M."/>
            <person name="Ohm R."/>
            <person name="Pangilinan J."/>
            <person name="Pereira M."/>
            <person name="Perotto S."/>
            <person name="Peter M."/>
            <person name="Riley R."/>
            <person name="Sitrit Y."/>
            <person name="Stielow B."/>
            <person name="Szollosi G."/>
            <person name="Zifcakova L."/>
            <person name="Stursova M."/>
            <person name="Spatafora J.W."/>
            <person name="Tedersoo L."/>
            <person name="Vaario L.-M."/>
            <person name="Yamada A."/>
            <person name="Yan M."/>
            <person name="Wang P."/>
            <person name="Xu J."/>
            <person name="Bruns T."/>
            <person name="Baldrian P."/>
            <person name="Vilgalys R."/>
            <person name="Henrissat B."/>
            <person name="Grigoriev I.V."/>
            <person name="Hibbett D."/>
            <person name="Nagy L.G."/>
            <person name="Martin F.M."/>
        </authorList>
    </citation>
    <scope>NUCLEOTIDE SEQUENCE</scope>
    <source>
        <strain evidence="1">P2</strain>
    </source>
</reference>
<proteinExistence type="predicted"/>
<name>A0ACB6YZK6_THEGA</name>
<evidence type="ECO:0000313" key="1">
    <source>
        <dbReference type="EMBL" id="KAF9642682.1"/>
    </source>
</evidence>
<reference evidence="1" key="2">
    <citation type="journal article" date="2020" name="Nat. Commun.">
        <title>Large-scale genome sequencing of mycorrhizal fungi provides insights into the early evolution of symbiotic traits.</title>
        <authorList>
            <person name="Miyauchi S."/>
            <person name="Kiss E."/>
            <person name="Kuo A."/>
            <person name="Drula E."/>
            <person name="Kohler A."/>
            <person name="Sanchez-Garcia M."/>
            <person name="Morin E."/>
            <person name="Andreopoulos B."/>
            <person name="Barry K.W."/>
            <person name="Bonito G."/>
            <person name="Buee M."/>
            <person name="Carver A."/>
            <person name="Chen C."/>
            <person name="Cichocki N."/>
            <person name="Clum A."/>
            <person name="Culley D."/>
            <person name="Crous P.W."/>
            <person name="Fauchery L."/>
            <person name="Girlanda M."/>
            <person name="Hayes R.D."/>
            <person name="Keri Z."/>
            <person name="LaButti K."/>
            <person name="Lipzen A."/>
            <person name="Lombard V."/>
            <person name="Magnuson J."/>
            <person name="Maillard F."/>
            <person name="Murat C."/>
            <person name="Nolan M."/>
            <person name="Ohm R.A."/>
            <person name="Pangilinan J."/>
            <person name="Pereira M.F."/>
            <person name="Perotto S."/>
            <person name="Peter M."/>
            <person name="Pfister S."/>
            <person name="Riley R."/>
            <person name="Sitrit Y."/>
            <person name="Stielow J.B."/>
            <person name="Szollosi G."/>
            <person name="Zifcakova L."/>
            <person name="Stursova M."/>
            <person name="Spatafora J.W."/>
            <person name="Tedersoo L."/>
            <person name="Vaario L.M."/>
            <person name="Yamada A."/>
            <person name="Yan M."/>
            <person name="Wang P."/>
            <person name="Xu J."/>
            <person name="Bruns T."/>
            <person name="Baldrian P."/>
            <person name="Vilgalys R."/>
            <person name="Dunand C."/>
            <person name="Henrissat B."/>
            <person name="Grigoriev I.V."/>
            <person name="Hibbett D."/>
            <person name="Nagy L.G."/>
            <person name="Martin F.M."/>
        </authorList>
    </citation>
    <scope>NUCLEOTIDE SEQUENCE</scope>
    <source>
        <strain evidence="1">P2</strain>
    </source>
</reference>
<dbReference type="EMBL" id="MU118382">
    <property type="protein sequence ID" value="KAF9642682.1"/>
    <property type="molecule type" value="Genomic_DNA"/>
</dbReference>
<organism evidence="1 2">
    <name type="scientific">Thelephora ganbajun</name>
    <name type="common">Ganba fungus</name>
    <dbReference type="NCBI Taxonomy" id="370292"/>
    <lineage>
        <taxon>Eukaryota</taxon>
        <taxon>Fungi</taxon>
        <taxon>Dikarya</taxon>
        <taxon>Basidiomycota</taxon>
        <taxon>Agaricomycotina</taxon>
        <taxon>Agaricomycetes</taxon>
        <taxon>Thelephorales</taxon>
        <taxon>Thelephoraceae</taxon>
        <taxon>Thelephora</taxon>
    </lineage>
</organism>
<keyword evidence="2" id="KW-1185">Reference proteome</keyword>
<sequence>MRNIGVRLWKESPTGYTLHLKLISGTGFFHETHVSPNGELIIAPEGSAIQLWHTTGSITPLSDASISTFQRTKGVDILGFSPDEALIGIARMRGETVTVLDLGSGIPRLTIDTGMGIYAVGVAGSAVVVVGEGKIVTWNLPAGNDILNPRANVNDSVLTTTFNHPPFPPRAVWPTTSVSPGLHRIAMVEWWSGKPHRLHLYDLPTGQYLASTETESNVRPWFSLDEREVLCVLDEHTVERCEIIEDSGSDITRLDHLGPSIHPPGGFLWQSSRGYEYTNSGWVLNPSGKRLLWLPPRWRSDERTRIWSGRFLALFAWRLPEPVILELEE</sequence>